<name>A0A4Y3QTA8_STRCI</name>
<accession>A0A4Y3QTA8</accession>
<evidence type="ECO:0008006" key="5">
    <source>
        <dbReference type="Google" id="ProtNLM"/>
    </source>
</evidence>
<dbReference type="OrthoDB" id="3808044at2"/>
<dbReference type="Proteomes" id="UP000319210">
    <property type="component" value="Unassembled WGS sequence"/>
</dbReference>
<keyword evidence="2" id="KW-0472">Membrane</keyword>
<reference evidence="3 4" key="1">
    <citation type="submission" date="2019-06" db="EMBL/GenBank/DDBJ databases">
        <title>Whole genome shotgun sequence of Streptomyces cacaoi subsp. cacaoi NBRC 12748.</title>
        <authorList>
            <person name="Hosoyama A."/>
            <person name="Uohara A."/>
            <person name="Ohji S."/>
            <person name="Ichikawa N."/>
        </authorList>
    </citation>
    <scope>NUCLEOTIDE SEQUENCE [LARGE SCALE GENOMIC DNA]</scope>
    <source>
        <strain evidence="3 4">NBRC 12748</strain>
    </source>
</reference>
<dbReference type="InterPro" id="IPR057561">
    <property type="entry name" value="NADase_transloc"/>
</dbReference>
<feature type="compositionally biased region" description="Low complexity" evidence="1">
    <location>
        <begin position="56"/>
        <end position="110"/>
    </location>
</feature>
<dbReference type="Gene3D" id="2.60.120.260">
    <property type="entry name" value="Galactose-binding domain-like"/>
    <property type="match status" value="1"/>
</dbReference>
<sequence>MRSCPACGTANGETDDFCGNCGAYLGWSRGTTTPASPPADPAPASPPAAPAPPSSPAGDGPDSPSSARDSGSPSSASGSGAPSAAGGSASPRGTPAPASPRGASGSAPAPDAAPPRPPDAAAPDVPASGPPGPDGAPRPPGPSPRPGTGPARRPPEPSPVPPRVPPAGAPGQRQDGDDDGPVGAVQPAKPVARRPVTRTPVAEDRSDGPPCPSCATPNSPERRFCRRCAAPLRPAEPVPKLPWWRTVWPFRRRVRGGSGRLVRGLVVLGAVLGLVAGGFLLFPAGRTAVEDIRDKLGDAAEISPVKVTADAQVPGHPAGDATDGVTNTYWGTPAPGATVSCRFAQPFRLVAVVVHTGASKEPAEFRAQARPVRADLVVREEDGTRHTKELTLNDKPGPQTVRTGISDVVEVRFVVRAAAGTGKGRHVALGELEFRKRS</sequence>
<protein>
    <recommendedName>
        <fullName evidence="5">Zinc ribbon domain-containing protein</fullName>
    </recommendedName>
</protein>
<feature type="compositionally biased region" description="Pro residues" evidence="1">
    <location>
        <begin position="35"/>
        <end position="55"/>
    </location>
</feature>
<evidence type="ECO:0000313" key="4">
    <source>
        <dbReference type="Proteomes" id="UP000319210"/>
    </source>
</evidence>
<feature type="compositionally biased region" description="Pro residues" evidence="1">
    <location>
        <begin position="156"/>
        <end position="168"/>
    </location>
</feature>
<keyword evidence="4" id="KW-1185">Reference proteome</keyword>
<comment type="caution">
    <text evidence="3">The sequence shown here is derived from an EMBL/GenBank/DDBJ whole genome shotgun (WGS) entry which is preliminary data.</text>
</comment>
<feature type="transmembrane region" description="Helical" evidence="2">
    <location>
        <begin position="261"/>
        <end position="282"/>
    </location>
</feature>
<dbReference type="NCBIfam" id="NF047619">
    <property type="entry name" value="NADase_discoid"/>
    <property type="match status" value="1"/>
</dbReference>
<dbReference type="AlphaFoldDB" id="A0A4Y3QTA8"/>
<feature type="region of interest" description="Disordered" evidence="1">
    <location>
        <begin position="1"/>
        <end position="220"/>
    </location>
</feature>
<keyword evidence="2" id="KW-0812">Transmembrane</keyword>
<organism evidence="3 4">
    <name type="scientific">Streptomyces cacaoi</name>
    <dbReference type="NCBI Taxonomy" id="1898"/>
    <lineage>
        <taxon>Bacteria</taxon>
        <taxon>Bacillati</taxon>
        <taxon>Actinomycetota</taxon>
        <taxon>Actinomycetes</taxon>
        <taxon>Kitasatosporales</taxon>
        <taxon>Streptomycetaceae</taxon>
        <taxon>Streptomyces</taxon>
    </lineage>
</organism>
<feature type="compositionally biased region" description="Pro residues" evidence="1">
    <location>
        <begin position="111"/>
        <end position="120"/>
    </location>
</feature>
<proteinExistence type="predicted"/>
<evidence type="ECO:0000256" key="1">
    <source>
        <dbReference type="SAM" id="MobiDB-lite"/>
    </source>
</evidence>
<feature type="compositionally biased region" description="Pro residues" evidence="1">
    <location>
        <begin position="128"/>
        <end position="147"/>
    </location>
</feature>
<keyword evidence="2" id="KW-1133">Transmembrane helix</keyword>
<dbReference type="EMBL" id="BJMM01000003">
    <property type="protein sequence ID" value="GEB48189.1"/>
    <property type="molecule type" value="Genomic_DNA"/>
</dbReference>
<evidence type="ECO:0000256" key="2">
    <source>
        <dbReference type="SAM" id="Phobius"/>
    </source>
</evidence>
<evidence type="ECO:0000313" key="3">
    <source>
        <dbReference type="EMBL" id="GEB48189.1"/>
    </source>
</evidence>
<gene>
    <name evidence="3" type="ORF">SCA03_07400</name>
</gene>